<dbReference type="KEGG" id="acoa:RB602_02930"/>
<evidence type="ECO:0000313" key="3">
    <source>
        <dbReference type="Proteomes" id="UP001302429"/>
    </source>
</evidence>
<dbReference type="NCBIfam" id="TIGR02218">
    <property type="entry name" value="phg_TIGR02218"/>
    <property type="match status" value="1"/>
</dbReference>
<accession>A0AA97F7N6</accession>
<dbReference type="InterPro" id="IPR018964">
    <property type="entry name" value="Phage_phiJL001_Gp84_C"/>
</dbReference>
<evidence type="ECO:0000259" key="1">
    <source>
        <dbReference type="Pfam" id="PF09356"/>
    </source>
</evidence>
<dbReference type="InterPro" id="IPR011928">
    <property type="entry name" value="Phage_phiJL001_Gp84"/>
</dbReference>
<dbReference type="AlphaFoldDB" id="A0AA97F7N6"/>
<dbReference type="RefSeq" id="WP_317082801.1">
    <property type="nucleotide sequence ID" value="NZ_CP136594.1"/>
</dbReference>
<sequence length="272" mass="29901">MSWFSQALETVAIVWRLERHDGVALGFVGHDRDIWRQGFRYRAVPGIQPSAIMLEDGLRPDTMDMQGVIAHDAISEADLEAGRWNGARVAIGFADWADADRTPDWLVHGEIGEISRRSGAFTAEVQSGKAALEAAPCPRTSPSCRADFGGHGCGLSRQRFRIEAELLSVDADGALVFDAISEADAPHYLFGHIRWLSGNCRGSTFAIGAVQQRRLIPSDIHSCVPQPGDRAMLTMGCDKQFVTCRDRFNNSANFRGEPHLPGNDLLTRYSYG</sequence>
<gene>
    <name evidence="2" type="ORF">RB602_02930</name>
</gene>
<protein>
    <submittedName>
        <fullName evidence="2">DUF2163 domain-containing protein</fullName>
    </submittedName>
</protein>
<dbReference type="Proteomes" id="UP001302429">
    <property type="component" value="Chromosome"/>
</dbReference>
<dbReference type="EMBL" id="CP136594">
    <property type="protein sequence ID" value="WOE75686.1"/>
    <property type="molecule type" value="Genomic_DNA"/>
</dbReference>
<organism evidence="2 3">
    <name type="scientific">Alterisphingorhabdus coralli</name>
    <dbReference type="NCBI Taxonomy" id="3071408"/>
    <lineage>
        <taxon>Bacteria</taxon>
        <taxon>Pseudomonadati</taxon>
        <taxon>Pseudomonadota</taxon>
        <taxon>Alphaproteobacteria</taxon>
        <taxon>Sphingomonadales</taxon>
        <taxon>Sphingomonadaceae</taxon>
        <taxon>Alterisphingorhabdus (ex Yan et al. 2024)</taxon>
    </lineage>
</organism>
<keyword evidence="3" id="KW-1185">Reference proteome</keyword>
<proteinExistence type="predicted"/>
<evidence type="ECO:0000313" key="2">
    <source>
        <dbReference type="EMBL" id="WOE75686.1"/>
    </source>
</evidence>
<name>A0AA97F7N6_9SPHN</name>
<dbReference type="Pfam" id="PF09356">
    <property type="entry name" value="Phage_BR0599"/>
    <property type="match status" value="1"/>
</dbReference>
<dbReference type="Pfam" id="PF09931">
    <property type="entry name" value="Phage_phiJL001_Gp84_N"/>
    <property type="match status" value="1"/>
</dbReference>
<reference evidence="2 3" key="1">
    <citation type="submission" date="2023-10" db="EMBL/GenBank/DDBJ databases">
        <title>Complete genome sequence of a Sphingomonadaceae bacterium.</title>
        <authorList>
            <person name="Yan C."/>
        </authorList>
    </citation>
    <scope>NUCLEOTIDE SEQUENCE [LARGE SCALE GENOMIC DNA]</scope>
    <source>
        <strain evidence="2 3">SCSIO 66989</strain>
    </source>
</reference>
<feature type="domain" description="Bacteriophage phiJL001 Gp84 C-terminal" evidence="1">
    <location>
        <begin position="187"/>
        <end position="264"/>
    </location>
</feature>